<reference evidence="2" key="1">
    <citation type="journal article" date="2014" name="Front. Microbiol.">
        <title>High frequency of phylogenetically diverse reductive dehalogenase-homologous genes in deep subseafloor sedimentary metagenomes.</title>
        <authorList>
            <person name="Kawai M."/>
            <person name="Futagami T."/>
            <person name="Toyoda A."/>
            <person name="Takaki Y."/>
            <person name="Nishi S."/>
            <person name="Hori S."/>
            <person name="Arai W."/>
            <person name="Tsubouchi T."/>
            <person name="Morono Y."/>
            <person name="Uchiyama I."/>
            <person name="Ito T."/>
            <person name="Fujiyama A."/>
            <person name="Inagaki F."/>
            <person name="Takami H."/>
        </authorList>
    </citation>
    <scope>NUCLEOTIDE SEQUENCE</scope>
    <source>
        <strain evidence="2">Expedition CK06-06</strain>
    </source>
</reference>
<name>X1A5V0_9ZZZZ</name>
<dbReference type="PANTHER" id="PTHR35841">
    <property type="entry name" value="PHOSPHONATES-BINDING PERIPLASMIC PROTEIN"/>
    <property type="match status" value="1"/>
</dbReference>
<dbReference type="EMBL" id="BART01008599">
    <property type="protein sequence ID" value="GAG55581.1"/>
    <property type="molecule type" value="Genomic_DNA"/>
</dbReference>
<feature type="non-terminal residue" evidence="2">
    <location>
        <position position="227"/>
    </location>
</feature>
<gene>
    <name evidence="2" type="ORF">S01H4_19308</name>
</gene>
<dbReference type="InterPro" id="IPR005770">
    <property type="entry name" value="PhnD"/>
</dbReference>
<dbReference type="Gene3D" id="3.40.190.10">
    <property type="entry name" value="Periplasmic binding protein-like II"/>
    <property type="match status" value="1"/>
</dbReference>
<dbReference type="Pfam" id="PF12974">
    <property type="entry name" value="Phosphonate-bd"/>
    <property type="match status" value="1"/>
</dbReference>
<proteinExistence type="predicted"/>
<dbReference type="PANTHER" id="PTHR35841:SF1">
    <property type="entry name" value="PHOSPHONATES-BINDING PERIPLASMIC PROTEIN"/>
    <property type="match status" value="1"/>
</dbReference>
<dbReference type="GO" id="GO:0055085">
    <property type="term" value="P:transmembrane transport"/>
    <property type="evidence" value="ECO:0007669"/>
    <property type="project" value="InterPro"/>
</dbReference>
<dbReference type="AlphaFoldDB" id="X1A5V0"/>
<evidence type="ECO:0000256" key="1">
    <source>
        <dbReference type="ARBA" id="ARBA00022729"/>
    </source>
</evidence>
<organism evidence="2">
    <name type="scientific">marine sediment metagenome</name>
    <dbReference type="NCBI Taxonomy" id="412755"/>
    <lineage>
        <taxon>unclassified sequences</taxon>
        <taxon>metagenomes</taxon>
        <taxon>ecological metagenomes</taxon>
    </lineage>
</organism>
<dbReference type="GO" id="GO:0043190">
    <property type="term" value="C:ATP-binding cassette (ABC) transporter complex"/>
    <property type="evidence" value="ECO:0007669"/>
    <property type="project" value="InterPro"/>
</dbReference>
<dbReference type="SUPFAM" id="SSF53850">
    <property type="entry name" value="Periplasmic binding protein-like II"/>
    <property type="match status" value="1"/>
</dbReference>
<dbReference type="NCBIfam" id="TIGR01098">
    <property type="entry name" value="3A0109s03R"/>
    <property type="match status" value="1"/>
</dbReference>
<sequence length="227" mass="24675">MSIRNVTFEEWKARKLQDPEYRAALEELEAGYQVARLRIMRGLTQRELAKLVGTWQPRVQGQPETQTATPIATQEADVEAIAAGIKKSSGRPDYRAIIIARADRAITDLNGKTLAYVDVGSASGYLFPSTYIAEQGIQLGEVLFAGGHGAVIQAVKNGTVDAGAIADNRYRIALEEGVIADGEFAIVWQSEPIPNSPVAVQKSMEPELKANILKALLNMPREVVEGT</sequence>
<evidence type="ECO:0000313" key="2">
    <source>
        <dbReference type="EMBL" id="GAG55581.1"/>
    </source>
</evidence>
<protein>
    <submittedName>
        <fullName evidence="2">Uncharacterized protein</fullName>
    </submittedName>
</protein>
<keyword evidence="1" id="KW-0732">Signal</keyword>
<accession>X1A5V0</accession>
<comment type="caution">
    <text evidence="2">The sequence shown here is derived from an EMBL/GenBank/DDBJ whole genome shotgun (WGS) entry which is preliminary data.</text>
</comment>